<feature type="transmembrane region" description="Helical" evidence="8">
    <location>
        <begin position="216"/>
        <end position="234"/>
    </location>
</feature>
<feature type="transmembrane region" description="Helical" evidence="8">
    <location>
        <begin position="151"/>
        <end position="176"/>
    </location>
</feature>
<dbReference type="Gene3D" id="1.20.1560.10">
    <property type="entry name" value="ABC transporter type 1, transmembrane domain"/>
    <property type="match status" value="1"/>
</dbReference>
<evidence type="ECO:0000256" key="4">
    <source>
        <dbReference type="ARBA" id="ARBA00022741"/>
    </source>
</evidence>
<sequence length="726" mass="82414">MSNDTLSLQLNRGSTSLAKQVHIVHIDIKTSIDLLKIDFLVVVSLLRYCAPSPHWKPIPRAWMRLFSSDIEDDGYNGPPIFDEEIDNTIMEFDQMAFTGEFSWLHREISDMGFSRTLRTILDYSNLFVCVRFYLVLLTTRKSRPRESRREWFSIAISVCCALVSIQYYVAVIFGIITKGFSHIIWLVPFARGLIWTTLSISVLVRGSKWIAVMKSAWWIVFFLTITALNIAELVKSHHIQILEVFPWLANLLLSVCALKILHGTVFRPTVDNSFLESLLVEESEKQSSSDLGQASFLSKLTFSWINPLLRTIAVVATPLLLYAFVNFSNLEDKNKDRDENENISNGSSLPKQLKLSSLGKQNHSTGEITNYIAIDAYRMGDFPMWFNILWVSIVQIFLAIAVLSGVVGIGVLPGLLPLVICGLLNVPFAKLLQNYQTEFMSAQDKRLRALSEILNNMKIIKLQSWEEKFKYLIESSRRNEFKWLTQTQFMKSYSTLLYWMSPTIVSSVIFFGCVVFKSATLDAGTVFTVLAALRSMAEPVRVLPDALTSLIQVKVSFERINSFMLEDELKREDLIVLPPREDLGHVVLIQGGCFSWDVEVDRPTLRDIMLEARVGQKIAVCGPVGAGKSSLLYAILVSDEGENWSMGQRQLFCLGRVLLKRNRILVLDEATASIDSSTDAILQKIIRQEFANWKLVEYDEPSKLMETNSSFSKLVAEYWSSCTINQ</sequence>
<dbReference type="InterPro" id="IPR011527">
    <property type="entry name" value="ABC1_TM_dom"/>
</dbReference>
<keyword evidence="6 8" id="KW-1133">Transmembrane helix</keyword>
<evidence type="ECO:0000313" key="10">
    <source>
        <dbReference type="EMBL" id="KAK6125097.1"/>
    </source>
</evidence>
<dbReference type="SUPFAM" id="SSF90123">
    <property type="entry name" value="ABC transporter transmembrane region"/>
    <property type="match status" value="1"/>
</dbReference>
<gene>
    <name evidence="10" type="ORF">DH2020_041161</name>
</gene>
<evidence type="ECO:0000256" key="6">
    <source>
        <dbReference type="ARBA" id="ARBA00022989"/>
    </source>
</evidence>
<dbReference type="InterPro" id="IPR050173">
    <property type="entry name" value="ABC_transporter_C-like"/>
</dbReference>
<dbReference type="PROSITE" id="PS50929">
    <property type="entry name" value="ABC_TM1F"/>
    <property type="match status" value="1"/>
</dbReference>
<evidence type="ECO:0000313" key="11">
    <source>
        <dbReference type="Proteomes" id="UP001318860"/>
    </source>
</evidence>
<feature type="transmembrane region" description="Helical" evidence="8">
    <location>
        <begin position="308"/>
        <end position="327"/>
    </location>
</feature>
<evidence type="ECO:0000259" key="9">
    <source>
        <dbReference type="PROSITE" id="PS50929"/>
    </source>
</evidence>
<dbReference type="EMBL" id="JABTTQ020002271">
    <property type="protein sequence ID" value="KAK6125097.1"/>
    <property type="molecule type" value="Genomic_DNA"/>
</dbReference>
<reference evidence="10 11" key="1">
    <citation type="journal article" date="2021" name="Comput. Struct. Biotechnol. J.">
        <title>De novo genome assembly of the potent medicinal plant Rehmannia glutinosa using nanopore technology.</title>
        <authorList>
            <person name="Ma L."/>
            <person name="Dong C."/>
            <person name="Song C."/>
            <person name="Wang X."/>
            <person name="Zheng X."/>
            <person name="Niu Y."/>
            <person name="Chen S."/>
            <person name="Feng W."/>
        </authorList>
    </citation>
    <scope>NUCLEOTIDE SEQUENCE [LARGE SCALE GENOMIC DNA]</scope>
    <source>
        <strain evidence="10">DH-2019</strain>
    </source>
</reference>
<feature type="transmembrane region" description="Helical" evidence="8">
    <location>
        <begin position="241"/>
        <end position="261"/>
    </location>
</feature>
<dbReference type="InterPro" id="IPR027417">
    <property type="entry name" value="P-loop_NTPase"/>
</dbReference>
<dbReference type="CDD" id="cd18579">
    <property type="entry name" value="ABC_6TM_ABCC_D1"/>
    <property type="match status" value="1"/>
</dbReference>
<dbReference type="Pfam" id="PF00664">
    <property type="entry name" value="ABC_membrane"/>
    <property type="match status" value="1"/>
</dbReference>
<evidence type="ECO:0000256" key="2">
    <source>
        <dbReference type="ARBA" id="ARBA00022448"/>
    </source>
</evidence>
<keyword evidence="7 8" id="KW-0472">Membrane</keyword>
<evidence type="ECO:0000256" key="7">
    <source>
        <dbReference type="ARBA" id="ARBA00023136"/>
    </source>
</evidence>
<evidence type="ECO:0000256" key="1">
    <source>
        <dbReference type="ARBA" id="ARBA00004141"/>
    </source>
</evidence>
<dbReference type="PANTHER" id="PTHR24223">
    <property type="entry name" value="ATP-BINDING CASSETTE SUB-FAMILY C"/>
    <property type="match status" value="1"/>
</dbReference>
<keyword evidence="3 8" id="KW-0812">Transmembrane</keyword>
<evidence type="ECO:0000256" key="3">
    <source>
        <dbReference type="ARBA" id="ARBA00022692"/>
    </source>
</evidence>
<feature type="transmembrane region" description="Helical" evidence="8">
    <location>
        <begin position="388"/>
        <end position="409"/>
    </location>
</feature>
<comment type="caution">
    <text evidence="10">The sequence shown here is derived from an EMBL/GenBank/DDBJ whole genome shotgun (WGS) entry which is preliminary data.</text>
</comment>
<keyword evidence="5" id="KW-0067">ATP-binding</keyword>
<accession>A0ABR0USF5</accession>
<keyword evidence="11" id="KW-1185">Reference proteome</keyword>
<proteinExistence type="predicted"/>
<dbReference type="SUPFAM" id="SSF52540">
    <property type="entry name" value="P-loop containing nucleoside triphosphate hydrolases"/>
    <property type="match status" value="1"/>
</dbReference>
<evidence type="ECO:0000256" key="5">
    <source>
        <dbReference type="ARBA" id="ARBA00022840"/>
    </source>
</evidence>
<dbReference type="Gene3D" id="3.40.50.300">
    <property type="entry name" value="P-loop containing nucleotide triphosphate hydrolases"/>
    <property type="match status" value="2"/>
</dbReference>
<name>A0ABR0USF5_REHGL</name>
<dbReference type="InterPro" id="IPR036640">
    <property type="entry name" value="ABC1_TM_sf"/>
</dbReference>
<feature type="transmembrane region" description="Helical" evidence="8">
    <location>
        <begin position="496"/>
        <end position="519"/>
    </location>
</feature>
<dbReference type="Proteomes" id="UP001318860">
    <property type="component" value="Unassembled WGS sequence"/>
</dbReference>
<comment type="subcellular location">
    <subcellularLocation>
        <location evidence="1">Membrane</location>
        <topology evidence="1">Multi-pass membrane protein</topology>
    </subcellularLocation>
</comment>
<feature type="transmembrane region" description="Helical" evidence="8">
    <location>
        <begin position="183"/>
        <end position="204"/>
    </location>
</feature>
<keyword evidence="4" id="KW-0547">Nucleotide-binding</keyword>
<organism evidence="10 11">
    <name type="scientific">Rehmannia glutinosa</name>
    <name type="common">Chinese foxglove</name>
    <dbReference type="NCBI Taxonomy" id="99300"/>
    <lineage>
        <taxon>Eukaryota</taxon>
        <taxon>Viridiplantae</taxon>
        <taxon>Streptophyta</taxon>
        <taxon>Embryophyta</taxon>
        <taxon>Tracheophyta</taxon>
        <taxon>Spermatophyta</taxon>
        <taxon>Magnoliopsida</taxon>
        <taxon>eudicotyledons</taxon>
        <taxon>Gunneridae</taxon>
        <taxon>Pentapetalae</taxon>
        <taxon>asterids</taxon>
        <taxon>lamiids</taxon>
        <taxon>Lamiales</taxon>
        <taxon>Orobanchaceae</taxon>
        <taxon>Rehmannieae</taxon>
        <taxon>Rehmannia</taxon>
    </lineage>
</organism>
<feature type="domain" description="ABC transmembrane type-1" evidence="9">
    <location>
        <begin position="353"/>
        <end position="552"/>
    </location>
</feature>
<keyword evidence="2" id="KW-0813">Transport</keyword>
<dbReference type="PANTHER" id="PTHR24223:SF108">
    <property type="entry name" value="ABC TRANSPORTER C FAMILY MEMBER 8"/>
    <property type="match status" value="1"/>
</dbReference>
<dbReference type="InterPro" id="IPR044746">
    <property type="entry name" value="ABCC_6TM_D1"/>
</dbReference>
<evidence type="ECO:0000256" key="8">
    <source>
        <dbReference type="SAM" id="Phobius"/>
    </source>
</evidence>
<protein>
    <recommendedName>
        <fullName evidence="9">ABC transmembrane type-1 domain-containing protein</fullName>
    </recommendedName>
</protein>
<feature type="transmembrane region" description="Helical" evidence="8">
    <location>
        <begin position="415"/>
        <end position="432"/>
    </location>
</feature>